<dbReference type="GO" id="GO:0015562">
    <property type="term" value="F:efflux transmembrane transporter activity"/>
    <property type="evidence" value="ECO:0007669"/>
    <property type="project" value="InterPro"/>
</dbReference>
<dbReference type="EMBL" id="JAVLSF010000968">
    <property type="protein sequence ID" value="MDR9778579.1"/>
    <property type="molecule type" value="Genomic_DNA"/>
</dbReference>
<dbReference type="AlphaFoldDB" id="A0AAJ2H446"/>
<gene>
    <name evidence="2" type="ORF">RJJ65_39230</name>
</gene>
<reference evidence="2" key="1">
    <citation type="submission" date="2023-04" db="EMBL/GenBank/DDBJ databases">
        <title>Genomic characterization of faba bean (Vicia faba) microsymbionts in Mexican soils.</title>
        <authorList>
            <person name="Rivera Orduna F.N."/>
            <person name="Guevara-Luna J."/>
            <person name="Yan J."/>
            <person name="Arroyo-Herrera I."/>
            <person name="Li Y."/>
            <person name="Vasquez-Murrieta M.S."/>
            <person name="Wang E.T."/>
        </authorList>
    </citation>
    <scope>NUCLEOTIDE SEQUENCE</scope>
    <source>
        <strain evidence="2">CH26</strain>
    </source>
</reference>
<sequence>LQANDPYTSYSVGVGVTAYELDLFGRVRNLKDAALDSYLATRSARDATQISLIGQIAQTWTAISYDTAKLRLAEQTLKSQEQAYRLNQKRFEVGIDSEVTVRQAQITVETARGDVAAYKTQIAQDRN</sequence>
<feature type="non-terminal residue" evidence="2">
    <location>
        <position position="127"/>
    </location>
</feature>
<dbReference type="PANTHER" id="PTHR30203">
    <property type="entry name" value="OUTER MEMBRANE CATION EFFLUX PROTEIN"/>
    <property type="match status" value="1"/>
</dbReference>
<dbReference type="Gene3D" id="2.20.200.10">
    <property type="entry name" value="Outer membrane efflux proteins (OEP)"/>
    <property type="match status" value="1"/>
</dbReference>
<evidence type="ECO:0000256" key="1">
    <source>
        <dbReference type="ARBA" id="ARBA00007613"/>
    </source>
</evidence>
<evidence type="ECO:0000313" key="3">
    <source>
        <dbReference type="Proteomes" id="UP001268610"/>
    </source>
</evidence>
<feature type="non-terminal residue" evidence="2">
    <location>
        <position position="1"/>
    </location>
</feature>
<accession>A0AAJ2H446</accession>
<dbReference type="InterPro" id="IPR010131">
    <property type="entry name" value="MdtP/NodT-like"/>
</dbReference>
<dbReference type="Gene3D" id="1.20.1600.10">
    <property type="entry name" value="Outer membrane efflux proteins (OEP)"/>
    <property type="match status" value="1"/>
</dbReference>
<proteinExistence type="inferred from homology"/>
<organism evidence="2 3">
    <name type="scientific">Rhizobium hidalgonense</name>
    <dbReference type="NCBI Taxonomy" id="1538159"/>
    <lineage>
        <taxon>Bacteria</taxon>
        <taxon>Pseudomonadati</taxon>
        <taxon>Pseudomonadota</taxon>
        <taxon>Alphaproteobacteria</taxon>
        <taxon>Hyphomicrobiales</taxon>
        <taxon>Rhizobiaceae</taxon>
        <taxon>Rhizobium/Agrobacterium group</taxon>
        <taxon>Rhizobium</taxon>
    </lineage>
</organism>
<comment type="similarity">
    <text evidence="1">Belongs to the outer membrane factor (OMF) (TC 1.B.17) family.</text>
</comment>
<dbReference type="Pfam" id="PF02321">
    <property type="entry name" value="OEP"/>
    <property type="match status" value="1"/>
</dbReference>
<dbReference type="SUPFAM" id="SSF56954">
    <property type="entry name" value="Outer membrane efflux proteins (OEP)"/>
    <property type="match status" value="1"/>
</dbReference>
<dbReference type="Proteomes" id="UP001268610">
    <property type="component" value="Unassembled WGS sequence"/>
</dbReference>
<dbReference type="RefSeq" id="WP_310866607.1">
    <property type="nucleotide sequence ID" value="NZ_JAVLSF010000968.1"/>
</dbReference>
<dbReference type="PANTHER" id="PTHR30203:SF32">
    <property type="entry name" value="CATION EFFLUX SYSTEM PROTEIN CUSC"/>
    <property type="match status" value="1"/>
</dbReference>
<evidence type="ECO:0000313" key="2">
    <source>
        <dbReference type="EMBL" id="MDR9778579.1"/>
    </source>
</evidence>
<name>A0AAJ2H446_9HYPH</name>
<protein>
    <submittedName>
        <fullName evidence="2">TolC family protein</fullName>
    </submittedName>
</protein>
<dbReference type="InterPro" id="IPR003423">
    <property type="entry name" value="OMP_efflux"/>
</dbReference>
<comment type="caution">
    <text evidence="2">The sequence shown here is derived from an EMBL/GenBank/DDBJ whole genome shotgun (WGS) entry which is preliminary data.</text>
</comment>